<evidence type="ECO:0000256" key="9">
    <source>
        <dbReference type="ARBA" id="ARBA00023136"/>
    </source>
</evidence>
<evidence type="ECO:0000256" key="10">
    <source>
        <dbReference type="ARBA" id="ARBA00023201"/>
    </source>
</evidence>
<evidence type="ECO:0000256" key="12">
    <source>
        <dbReference type="SAM" id="MobiDB-lite"/>
    </source>
</evidence>
<dbReference type="PROSITE" id="PS50283">
    <property type="entry name" value="NA_SOLUT_SYMP_3"/>
    <property type="match status" value="1"/>
</dbReference>
<keyword evidence="4" id="KW-1003">Cell membrane</keyword>
<evidence type="ECO:0000256" key="3">
    <source>
        <dbReference type="ARBA" id="ARBA00022448"/>
    </source>
</evidence>
<keyword evidence="8" id="KW-0406">Ion transport</keyword>
<keyword evidence="3" id="KW-0813">Transport</keyword>
<keyword evidence="10" id="KW-0739">Sodium transport</keyword>
<dbReference type="Gene3D" id="1.20.1730.10">
    <property type="entry name" value="Sodium/glucose cotransporter"/>
    <property type="match status" value="1"/>
</dbReference>
<feature type="transmembrane region" description="Helical" evidence="13">
    <location>
        <begin position="6"/>
        <end position="27"/>
    </location>
</feature>
<keyword evidence="6 13" id="KW-1133">Transmembrane helix</keyword>
<evidence type="ECO:0008006" key="16">
    <source>
        <dbReference type="Google" id="ProtNLM"/>
    </source>
</evidence>
<dbReference type="SUPFAM" id="SSF53098">
    <property type="entry name" value="Ribonuclease H-like"/>
    <property type="match status" value="1"/>
</dbReference>
<dbReference type="InterPro" id="IPR036397">
    <property type="entry name" value="RNaseH_sf"/>
</dbReference>
<evidence type="ECO:0000256" key="13">
    <source>
        <dbReference type="SAM" id="Phobius"/>
    </source>
</evidence>
<feature type="transmembrane region" description="Helical" evidence="13">
    <location>
        <begin position="48"/>
        <end position="74"/>
    </location>
</feature>
<comment type="subcellular location">
    <subcellularLocation>
        <location evidence="1">Cell membrane</location>
        <topology evidence="1">Multi-pass membrane protein</topology>
    </subcellularLocation>
</comment>
<dbReference type="InterPro" id="IPR038377">
    <property type="entry name" value="Na/Glc_symporter_sf"/>
</dbReference>
<evidence type="ECO:0000313" key="14">
    <source>
        <dbReference type="EMBL" id="KAH7939355.1"/>
    </source>
</evidence>
<feature type="region of interest" description="Disordered" evidence="12">
    <location>
        <begin position="472"/>
        <end position="494"/>
    </location>
</feature>
<keyword evidence="15" id="KW-1185">Reference proteome</keyword>
<comment type="caution">
    <text evidence="14">The sequence shown here is derived from an EMBL/GenBank/DDBJ whole genome shotgun (WGS) entry which is preliminary data.</text>
</comment>
<dbReference type="GO" id="GO:0003676">
    <property type="term" value="F:nucleic acid binding"/>
    <property type="evidence" value="ECO:0007669"/>
    <property type="project" value="InterPro"/>
</dbReference>
<dbReference type="InterPro" id="IPR051163">
    <property type="entry name" value="Sodium:Solute_Symporter_SSF"/>
</dbReference>
<keyword evidence="9 13" id="KW-0472">Membrane</keyword>
<dbReference type="InterPro" id="IPR012337">
    <property type="entry name" value="RNaseH-like_sf"/>
</dbReference>
<feature type="transmembrane region" description="Helical" evidence="13">
    <location>
        <begin position="80"/>
        <end position="105"/>
    </location>
</feature>
<evidence type="ECO:0000256" key="7">
    <source>
        <dbReference type="ARBA" id="ARBA00023053"/>
    </source>
</evidence>
<dbReference type="VEuPathDB" id="VectorBase:RSAN_050781"/>
<comment type="similarity">
    <text evidence="2 11">Belongs to the sodium:solute symporter (SSF) (TC 2.A.21) family.</text>
</comment>
<keyword evidence="5 13" id="KW-0812">Transmembrane</keyword>
<dbReference type="Gene3D" id="3.30.420.10">
    <property type="entry name" value="Ribonuclease H-like superfamily/Ribonuclease H"/>
    <property type="match status" value="1"/>
</dbReference>
<dbReference type="GO" id="GO:0005886">
    <property type="term" value="C:plasma membrane"/>
    <property type="evidence" value="ECO:0007669"/>
    <property type="project" value="UniProtKB-SubCell"/>
</dbReference>
<evidence type="ECO:0000256" key="4">
    <source>
        <dbReference type="ARBA" id="ARBA00022475"/>
    </source>
</evidence>
<evidence type="ECO:0000256" key="2">
    <source>
        <dbReference type="ARBA" id="ARBA00006434"/>
    </source>
</evidence>
<sequence>MEDIVLEYAVFGALMALNFGLGLYFSLRRKARLAKTAAEVFLGSRALRALPLAASAVATIVSSAGLVGIAGHFYAYGFHLIWHAFAAVVLAPVAAYIFLPVMYGLRITSVFELSRLSSTAAGRRLLDRAGLLPPGECVGTGPYGELEEQALLSDEAARKIIVYPLPKNTDPERDEGRRAARAVALARQHQQDEGAVYVDAARYPRRRNAFVATVVRATAGELLTASTVRARTAGQAEEVAIALAMGLPGTRTVLSDSKSAIKNFARGTIWQGTERLMRSIEATWAARGAAAGPTIALKWFPAHMGRQLAPDIENRNEEADAAARDLITCRTAAVRPSETSGEDQKKDFEPLTDYGGILAAYREVRRAFPHPHRELSRAEAVKFRQLQTECVLTLALARHVCPDMFVDAKCSVCEHELATLRHIMWGGCNSAMHSGNGQCQDATYPEEVRAWIRSEDLKTQRRAIQRLEEALAKQRRKGADDPSNGRGGTRVTVA</sequence>
<evidence type="ECO:0000256" key="11">
    <source>
        <dbReference type="RuleBase" id="RU362091"/>
    </source>
</evidence>
<reference evidence="14" key="2">
    <citation type="submission" date="2021-09" db="EMBL/GenBank/DDBJ databases">
        <authorList>
            <person name="Jia N."/>
            <person name="Wang J."/>
            <person name="Shi W."/>
            <person name="Du L."/>
            <person name="Sun Y."/>
            <person name="Zhan W."/>
            <person name="Jiang J."/>
            <person name="Wang Q."/>
            <person name="Zhang B."/>
            <person name="Ji P."/>
            <person name="Sakyi L.B."/>
            <person name="Cui X."/>
            <person name="Yuan T."/>
            <person name="Jiang B."/>
            <person name="Yang W."/>
            <person name="Lam T.T.-Y."/>
            <person name="Chang Q."/>
            <person name="Ding S."/>
            <person name="Wang X."/>
            <person name="Zhu J."/>
            <person name="Ruan X."/>
            <person name="Zhao L."/>
            <person name="Wei J."/>
            <person name="Que T."/>
            <person name="Du C."/>
            <person name="Cheng J."/>
            <person name="Dai P."/>
            <person name="Han X."/>
            <person name="Huang E."/>
            <person name="Gao Y."/>
            <person name="Liu J."/>
            <person name="Shao H."/>
            <person name="Ye R."/>
            <person name="Li L."/>
            <person name="Wei W."/>
            <person name="Wang X."/>
            <person name="Wang C."/>
            <person name="Huo Q."/>
            <person name="Li W."/>
            <person name="Guo W."/>
            <person name="Chen H."/>
            <person name="Chen S."/>
            <person name="Zhou L."/>
            <person name="Zhou L."/>
            <person name="Ni X."/>
            <person name="Tian J."/>
            <person name="Zhou Y."/>
            <person name="Sheng Y."/>
            <person name="Liu T."/>
            <person name="Pan Y."/>
            <person name="Xia L."/>
            <person name="Li J."/>
            <person name="Zhao F."/>
            <person name="Cao W."/>
        </authorList>
    </citation>
    <scope>NUCLEOTIDE SEQUENCE</scope>
    <source>
        <strain evidence="14">Rsan-2018</strain>
        <tissue evidence="14">Larvae</tissue>
    </source>
</reference>
<dbReference type="EMBL" id="JABSTV010001254">
    <property type="protein sequence ID" value="KAH7939355.1"/>
    <property type="molecule type" value="Genomic_DNA"/>
</dbReference>
<proteinExistence type="inferred from homology"/>
<accession>A0A9D4SQ78</accession>
<organism evidence="14 15">
    <name type="scientific">Rhipicephalus sanguineus</name>
    <name type="common">Brown dog tick</name>
    <name type="synonym">Ixodes sanguineus</name>
    <dbReference type="NCBI Taxonomy" id="34632"/>
    <lineage>
        <taxon>Eukaryota</taxon>
        <taxon>Metazoa</taxon>
        <taxon>Ecdysozoa</taxon>
        <taxon>Arthropoda</taxon>
        <taxon>Chelicerata</taxon>
        <taxon>Arachnida</taxon>
        <taxon>Acari</taxon>
        <taxon>Parasitiformes</taxon>
        <taxon>Ixodida</taxon>
        <taxon>Ixodoidea</taxon>
        <taxon>Ixodidae</taxon>
        <taxon>Rhipicephalinae</taxon>
        <taxon>Rhipicephalus</taxon>
        <taxon>Rhipicephalus</taxon>
    </lineage>
</organism>
<dbReference type="Proteomes" id="UP000821837">
    <property type="component" value="Chromosome 8"/>
</dbReference>
<dbReference type="PANTHER" id="PTHR42985">
    <property type="entry name" value="SODIUM-COUPLED MONOCARBOXYLATE TRANSPORTER"/>
    <property type="match status" value="1"/>
</dbReference>
<dbReference type="GO" id="GO:0015293">
    <property type="term" value="F:symporter activity"/>
    <property type="evidence" value="ECO:0007669"/>
    <property type="project" value="TreeGrafter"/>
</dbReference>
<reference evidence="14" key="1">
    <citation type="journal article" date="2020" name="Cell">
        <title>Large-Scale Comparative Analyses of Tick Genomes Elucidate Their Genetic Diversity and Vector Capacities.</title>
        <authorList>
            <consortium name="Tick Genome and Microbiome Consortium (TIGMIC)"/>
            <person name="Jia N."/>
            <person name="Wang J."/>
            <person name="Shi W."/>
            <person name="Du L."/>
            <person name="Sun Y."/>
            <person name="Zhan W."/>
            <person name="Jiang J.F."/>
            <person name="Wang Q."/>
            <person name="Zhang B."/>
            <person name="Ji P."/>
            <person name="Bell-Sakyi L."/>
            <person name="Cui X.M."/>
            <person name="Yuan T.T."/>
            <person name="Jiang B.G."/>
            <person name="Yang W.F."/>
            <person name="Lam T.T."/>
            <person name="Chang Q.C."/>
            <person name="Ding S.J."/>
            <person name="Wang X.J."/>
            <person name="Zhu J.G."/>
            <person name="Ruan X.D."/>
            <person name="Zhao L."/>
            <person name="Wei J.T."/>
            <person name="Ye R.Z."/>
            <person name="Que T.C."/>
            <person name="Du C.H."/>
            <person name="Zhou Y.H."/>
            <person name="Cheng J.X."/>
            <person name="Dai P.F."/>
            <person name="Guo W.B."/>
            <person name="Han X.H."/>
            <person name="Huang E.J."/>
            <person name="Li L.F."/>
            <person name="Wei W."/>
            <person name="Gao Y.C."/>
            <person name="Liu J.Z."/>
            <person name="Shao H.Z."/>
            <person name="Wang X."/>
            <person name="Wang C.C."/>
            <person name="Yang T.C."/>
            <person name="Huo Q.B."/>
            <person name="Li W."/>
            <person name="Chen H.Y."/>
            <person name="Chen S.E."/>
            <person name="Zhou L.G."/>
            <person name="Ni X.B."/>
            <person name="Tian J.H."/>
            <person name="Sheng Y."/>
            <person name="Liu T."/>
            <person name="Pan Y.S."/>
            <person name="Xia L.Y."/>
            <person name="Li J."/>
            <person name="Zhao F."/>
            <person name="Cao W.C."/>
        </authorList>
    </citation>
    <scope>NUCLEOTIDE SEQUENCE</scope>
    <source>
        <strain evidence="14">Rsan-2018</strain>
    </source>
</reference>
<dbReference type="PANTHER" id="PTHR42985:SF40">
    <property type="entry name" value="LD47995P-RELATED"/>
    <property type="match status" value="1"/>
</dbReference>
<dbReference type="Pfam" id="PF00474">
    <property type="entry name" value="SSF"/>
    <property type="match status" value="1"/>
</dbReference>
<evidence type="ECO:0000256" key="8">
    <source>
        <dbReference type="ARBA" id="ARBA00023065"/>
    </source>
</evidence>
<name>A0A9D4SQ78_RHISA</name>
<gene>
    <name evidence="14" type="ORF">HPB52_011385</name>
</gene>
<protein>
    <recommendedName>
        <fullName evidence="16">RNase H type-1 domain-containing protein</fullName>
    </recommendedName>
</protein>
<dbReference type="InterPro" id="IPR001734">
    <property type="entry name" value="Na/solute_symporter"/>
</dbReference>
<dbReference type="GO" id="GO:0006814">
    <property type="term" value="P:sodium ion transport"/>
    <property type="evidence" value="ECO:0007669"/>
    <property type="project" value="UniProtKB-KW"/>
</dbReference>
<evidence type="ECO:0000256" key="5">
    <source>
        <dbReference type="ARBA" id="ARBA00022692"/>
    </source>
</evidence>
<evidence type="ECO:0000313" key="15">
    <source>
        <dbReference type="Proteomes" id="UP000821837"/>
    </source>
</evidence>
<keyword evidence="7" id="KW-0915">Sodium</keyword>
<evidence type="ECO:0000256" key="1">
    <source>
        <dbReference type="ARBA" id="ARBA00004651"/>
    </source>
</evidence>
<dbReference type="AlphaFoldDB" id="A0A9D4SQ78"/>
<evidence type="ECO:0000256" key="6">
    <source>
        <dbReference type="ARBA" id="ARBA00022989"/>
    </source>
</evidence>